<evidence type="ECO:0000313" key="2">
    <source>
        <dbReference type="Proteomes" id="UP001620295"/>
    </source>
</evidence>
<accession>A0ABW8M0A1</accession>
<dbReference type="Proteomes" id="UP001620295">
    <property type="component" value="Unassembled WGS sequence"/>
</dbReference>
<gene>
    <name evidence="1" type="ORF">ACI2L5_42885</name>
</gene>
<protein>
    <submittedName>
        <fullName evidence="1">Uncharacterized protein</fullName>
    </submittedName>
</protein>
<comment type="caution">
    <text evidence="1">The sequence shown here is derived from an EMBL/GenBank/DDBJ whole genome shotgun (WGS) entry which is preliminary data.</text>
</comment>
<reference evidence="1 2" key="1">
    <citation type="submission" date="2024-11" db="EMBL/GenBank/DDBJ databases">
        <title>The Natural Products Discovery Center: Release of the First 8490 Sequenced Strains for Exploring Actinobacteria Biosynthetic Diversity.</title>
        <authorList>
            <person name="Kalkreuter E."/>
            <person name="Kautsar S.A."/>
            <person name="Yang D."/>
            <person name="Bader C.D."/>
            <person name="Teijaro C.N."/>
            <person name="Fluegel L."/>
            <person name="Davis C.M."/>
            <person name="Simpson J.R."/>
            <person name="Lauterbach L."/>
            <person name="Steele A.D."/>
            <person name="Gui C."/>
            <person name="Meng S."/>
            <person name="Li G."/>
            <person name="Viehrig K."/>
            <person name="Ye F."/>
            <person name="Su P."/>
            <person name="Kiefer A.F."/>
            <person name="Nichols A."/>
            <person name="Cepeda A.J."/>
            <person name="Yan W."/>
            <person name="Fan B."/>
            <person name="Jiang Y."/>
            <person name="Adhikari A."/>
            <person name="Zheng C.-J."/>
            <person name="Schuster L."/>
            <person name="Cowan T.M."/>
            <person name="Smanski M.J."/>
            <person name="Chevrette M.G."/>
            <person name="De Carvalho L.P.S."/>
            <person name="Shen B."/>
        </authorList>
    </citation>
    <scope>NUCLEOTIDE SEQUENCE [LARGE SCALE GENOMIC DNA]</scope>
    <source>
        <strain evidence="1 2">NPDC020863</strain>
    </source>
</reference>
<organism evidence="1 2">
    <name type="scientific">Streptomyces milbemycinicus</name>
    <dbReference type="NCBI Taxonomy" id="476552"/>
    <lineage>
        <taxon>Bacteria</taxon>
        <taxon>Bacillati</taxon>
        <taxon>Actinomycetota</taxon>
        <taxon>Actinomycetes</taxon>
        <taxon>Kitasatosporales</taxon>
        <taxon>Streptomycetaceae</taxon>
        <taxon>Streptomyces</taxon>
    </lineage>
</organism>
<name>A0ABW8M0A1_9ACTN</name>
<dbReference type="EMBL" id="JBJDQH010000019">
    <property type="protein sequence ID" value="MFK4271607.1"/>
    <property type="molecule type" value="Genomic_DNA"/>
</dbReference>
<sequence>MSLPRYVGTGDYEPTDWNTVALSLEGTDDSDPENGWYTHRLTGAWQSVEVRLANVVGSDELSVVIAGAESAELRLRIDTLISAFSVDVAPS</sequence>
<proteinExistence type="predicted"/>
<evidence type="ECO:0000313" key="1">
    <source>
        <dbReference type="EMBL" id="MFK4271607.1"/>
    </source>
</evidence>
<keyword evidence="2" id="KW-1185">Reference proteome</keyword>
<dbReference type="RefSeq" id="WP_404748468.1">
    <property type="nucleotide sequence ID" value="NZ_JBJDQH010000019.1"/>
</dbReference>